<keyword evidence="1" id="KW-1003">Cell membrane</keyword>
<reference evidence="3 4" key="1">
    <citation type="submission" date="2020-10" db="EMBL/GenBank/DDBJ databases">
        <title>Sequencing the genomes of 1000 actinobacteria strains.</title>
        <authorList>
            <person name="Klenk H.-P."/>
        </authorList>
    </citation>
    <scope>NUCLEOTIDE SEQUENCE [LARGE SCALE GENOMIC DNA]</scope>
    <source>
        <strain evidence="3 4">DSM 15474</strain>
    </source>
</reference>
<dbReference type="PANTHER" id="PTHR33383:SF1">
    <property type="entry name" value="MEMBRANE PROTEIN INSERTION EFFICIENCY FACTOR-RELATED"/>
    <property type="match status" value="1"/>
</dbReference>
<comment type="function">
    <text evidence="1">Could be involved in insertion of integral membrane proteins into the membrane.</text>
</comment>
<sequence length="157" mass="17121">MSADSSREADAFPEPPGSPESTWIRHSSYYVARGETPGRPTTDVDESQLRRGYWGWLRVGPSTLLALLIRGYRKVISPLYGQVCSFYPSCSAYGLEAVTAHGVIRGVPLTAWRVLRCNPFTGGGVDPVPATARIWPQGAVPTIIETNHPPIPRGDDD</sequence>
<evidence type="ECO:0000256" key="2">
    <source>
        <dbReference type="SAM" id="MobiDB-lite"/>
    </source>
</evidence>
<accession>A0ABR9J7J5</accession>
<dbReference type="SMART" id="SM01234">
    <property type="entry name" value="Haemolytic"/>
    <property type="match status" value="1"/>
</dbReference>
<comment type="subcellular location">
    <subcellularLocation>
        <location evidence="1">Cell membrane</location>
        <topology evidence="1">Peripheral membrane protein</topology>
        <orientation evidence="1">Cytoplasmic side</orientation>
    </subcellularLocation>
</comment>
<dbReference type="RefSeq" id="WP_192591655.1">
    <property type="nucleotide sequence ID" value="NZ_JADBEE010000001.1"/>
</dbReference>
<evidence type="ECO:0000313" key="4">
    <source>
        <dbReference type="Proteomes" id="UP000636579"/>
    </source>
</evidence>
<protein>
    <recommendedName>
        <fullName evidence="1">Putative membrane protein insertion efficiency factor</fullName>
    </recommendedName>
</protein>
<dbReference type="PANTHER" id="PTHR33383">
    <property type="entry name" value="MEMBRANE PROTEIN INSERTION EFFICIENCY FACTOR-RELATED"/>
    <property type="match status" value="1"/>
</dbReference>
<organism evidence="3 4">
    <name type="scientific">Nesterenkonia halotolerans</name>
    <dbReference type="NCBI Taxonomy" id="225325"/>
    <lineage>
        <taxon>Bacteria</taxon>
        <taxon>Bacillati</taxon>
        <taxon>Actinomycetota</taxon>
        <taxon>Actinomycetes</taxon>
        <taxon>Micrococcales</taxon>
        <taxon>Micrococcaceae</taxon>
        <taxon>Nesterenkonia</taxon>
    </lineage>
</organism>
<gene>
    <name evidence="3" type="ORF">H4W26_001725</name>
</gene>
<dbReference type="HAMAP" id="MF_00386">
    <property type="entry name" value="UPF0161_YidD"/>
    <property type="match status" value="1"/>
</dbReference>
<proteinExistence type="inferred from homology"/>
<comment type="similarity">
    <text evidence="1">Belongs to the UPF0161 family.</text>
</comment>
<feature type="region of interest" description="Disordered" evidence="2">
    <location>
        <begin position="1"/>
        <end position="21"/>
    </location>
</feature>
<evidence type="ECO:0000256" key="1">
    <source>
        <dbReference type="HAMAP-Rule" id="MF_00386"/>
    </source>
</evidence>
<feature type="compositionally biased region" description="Basic and acidic residues" evidence="2">
    <location>
        <begin position="1"/>
        <end position="10"/>
    </location>
</feature>
<keyword evidence="4" id="KW-1185">Reference proteome</keyword>
<dbReference type="NCBIfam" id="TIGR00278">
    <property type="entry name" value="membrane protein insertion efficiency factor YidD"/>
    <property type="match status" value="1"/>
</dbReference>
<comment type="caution">
    <text evidence="3">The sequence shown here is derived from an EMBL/GenBank/DDBJ whole genome shotgun (WGS) entry which is preliminary data.</text>
</comment>
<dbReference type="Pfam" id="PF01809">
    <property type="entry name" value="YidD"/>
    <property type="match status" value="1"/>
</dbReference>
<dbReference type="Proteomes" id="UP000636579">
    <property type="component" value="Unassembled WGS sequence"/>
</dbReference>
<dbReference type="InterPro" id="IPR002696">
    <property type="entry name" value="Membr_insert_effic_factor_YidD"/>
</dbReference>
<dbReference type="EMBL" id="JADBEE010000001">
    <property type="protein sequence ID" value="MBE1514970.1"/>
    <property type="molecule type" value="Genomic_DNA"/>
</dbReference>
<name>A0ABR9J7J5_9MICC</name>
<keyword evidence="1" id="KW-0472">Membrane</keyword>
<evidence type="ECO:0000313" key="3">
    <source>
        <dbReference type="EMBL" id="MBE1514970.1"/>
    </source>
</evidence>